<dbReference type="AlphaFoldDB" id="A0A5E7CCY9"/>
<evidence type="ECO:0000313" key="6">
    <source>
        <dbReference type="EMBL" id="VVN97904.1"/>
    </source>
</evidence>
<reference evidence="6 7" key="1">
    <citation type="submission" date="2019-09" db="EMBL/GenBank/DDBJ databases">
        <authorList>
            <person name="Chandra G."/>
            <person name="Truman W A."/>
        </authorList>
    </citation>
    <scope>NUCLEOTIDE SEQUENCE [LARGE SCALE GENOMIC DNA]</scope>
    <source>
        <strain evidence="6">PS710</strain>
    </source>
</reference>
<proteinExistence type="inferred from homology"/>
<dbReference type="GO" id="GO:0006635">
    <property type="term" value="P:fatty acid beta-oxidation"/>
    <property type="evidence" value="ECO:0007669"/>
    <property type="project" value="TreeGrafter"/>
</dbReference>
<dbReference type="Gene3D" id="3.90.226.10">
    <property type="entry name" value="2-enoyl-CoA Hydratase, Chain A, domain 1"/>
    <property type="match status" value="1"/>
</dbReference>
<evidence type="ECO:0000256" key="1">
    <source>
        <dbReference type="ARBA" id="ARBA00005254"/>
    </source>
</evidence>
<keyword evidence="2" id="KW-0443">Lipid metabolism</keyword>
<dbReference type="Gene3D" id="1.10.12.10">
    <property type="entry name" value="Lyase 2-enoyl-coa Hydratase, Chain A, domain 2"/>
    <property type="match status" value="1"/>
</dbReference>
<evidence type="ECO:0000256" key="4">
    <source>
        <dbReference type="RuleBase" id="RU003707"/>
    </source>
</evidence>
<evidence type="ECO:0000256" key="2">
    <source>
        <dbReference type="ARBA" id="ARBA00023098"/>
    </source>
</evidence>
<dbReference type="InterPro" id="IPR014748">
    <property type="entry name" value="Enoyl-CoA_hydra_C"/>
</dbReference>
<dbReference type="EMBL" id="CABVHW010000006">
    <property type="protein sequence ID" value="VVN97904.1"/>
    <property type="molecule type" value="Genomic_DNA"/>
</dbReference>
<dbReference type="PROSITE" id="PS00166">
    <property type="entry name" value="ENOYL_COA_HYDRATASE"/>
    <property type="match status" value="1"/>
</dbReference>
<accession>A0A5E7CCY9</accession>
<keyword evidence="3 6" id="KW-0456">Lyase</keyword>
<evidence type="ECO:0000256" key="3">
    <source>
        <dbReference type="ARBA" id="ARBA00023239"/>
    </source>
</evidence>
<gene>
    <name evidence="6" type="primary">dpgD_2</name>
    <name evidence="6" type="ORF">PS710_02417</name>
</gene>
<organism evidence="6 7">
    <name type="scientific">Pseudomonas fluorescens</name>
    <dbReference type="NCBI Taxonomy" id="294"/>
    <lineage>
        <taxon>Bacteria</taxon>
        <taxon>Pseudomonadati</taxon>
        <taxon>Pseudomonadota</taxon>
        <taxon>Gammaproteobacteria</taxon>
        <taxon>Pseudomonadales</taxon>
        <taxon>Pseudomonadaceae</taxon>
        <taxon>Pseudomonas</taxon>
    </lineage>
</organism>
<dbReference type="InterPro" id="IPR029045">
    <property type="entry name" value="ClpP/crotonase-like_dom_sf"/>
</dbReference>
<dbReference type="Proteomes" id="UP000381093">
    <property type="component" value="Unassembled WGS sequence"/>
</dbReference>
<evidence type="ECO:0000313" key="7">
    <source>
        <dbReference type="Proteomes" id="UP000381093"/>
    </source>
</evidence>
<dbReference type="EC" id="4.2.1.17" evidence="6"/>
<dbReference type="NCBIfam" id="NF006100">
    <property type="entry name" value="PRK08252.1"/>
    <property type="match status" value="1"/>
</dbReference>
<name>A0A5E7CCY9_PSEFL</name>
<dbReference type="CDD" id="cd06558">
    <property type="entry name" value="crotonase-like"/>
    <property type="match status" value="1"/>
</dbReference>
<dbReference type="PANTHER" id="PTHR11941">
    <property type="entry name" value="ENOYL-COA HYDRATASE-RELATED"/>
    <property type="match status" value="1"/>
</dbReference>
<dbReference type="SUPFAM" id="SSF52096">
    <property type="entry name" value="ClpP/crotonase"/>
    <property type="match status" value="1"/>
</dbReference>
<dbReference type="RefSeq" id="WP_150764714.1">
    <property type="nucleotide sequence ID" value="NZ_CABVHW010000006.1"/>
</dbReference>
<feature type="compositionally biased region" description="Basic and acidic residues" evidence="5">
    <location>
        <begin position="229"/>
        <end position="254"/>
    </location>
</feature>
<dbReference type="InterPro" id="IPR001753">
    <property type="entry name" value="Enoyl-CoA_hydra/iso"/>
</dbReference>
<dbReference type="PANTHER" id="PTHR11941:SF169">
    <property type="entry name" value="(7AS)-7A-METHYL-1,5-DIOXO-2,3,5,6,7,7A-HEXAHYDRO-1H-INDENE-CARBOXYL-COA HYDROLASE"/>
    <property type="match status" value="1"/>
</dbReference>
<comment type="similarity">
    <text evidence="1 4">Belongs to the enoyl-CoA hydratase/isomerase family.</text>
</comment>
<protein>
    <submittedName>
        <fullName evidence="6">Enoyl-CoA-hydratase</fullName>
        <ecNumber evidence="6">4.2.1.17</ecNumber>
    </submittedName>
</protein>
<evidence type="ECO:0000256" key="5">
    <source>
        <dbReference type="SAM" id="MobiDB-lite"/>
    </source>
</evidence>
<sequence length="260" mass="27995">MSNSAVLYEVKDRIALITLNRPEALNAINGQVWKELGAAFERFSEDSDVWVAVITGAGSRAFCAGADLKSAAEIAGQHVTSPGGFAGIVKRYVDKPLIAAVNGLALGGGAEIAMFCDLVVASDQARFGLPEVKRGVVAIGGGLLRLPRQIPLKTAMYHILTGESFGADEALQWGLVNKVVPQDQVLGTAMEMAEHICRNAPLAVRASKRIVYESLARSVDFSDESWSISEREAEANRQSEDAKEGPRAFSERRAPIWQAR</sequence>
<feature type="region of interest" description="Disordered" evidence="5">
    <location>
        <begin position="222"/>
        <end position="260"/>
    </location>
</feature>
<dbReference type="InterPro" id="IPR018376">
    <property type="entry name" value="Enoyl-CoA_hyd/isom_CS"/>
</dbReference>
<dbReference type="Pfam" id="PF00378">
    <property type="entry name" value="ECH_1"/>
    <property type="match status" value="1"/>
</dbReference>
<dbReference type="GO" id="GO:0004300">
    <property type="term" value="F:enoyl-CoA hydratase activity"/>
    <property type="evidence" value="ECO:0007669"/>
    <property type="project" value="UniProtKB-EC"/>
</dbReference>
<dbReference type="FunFam" id="3.90.226.10:FF:000009">
    <property type="entry name" value="Carnitinyl-CoA dehydratase"/>
    <property type="match status" value="1"/>
</dbReference>